<reference evidence="16" key="1">
    <citation type="submission" date="2022-12" db="EMBL/GenBank/DDBJ databases">
        <title>Draft genome assemblies for two species of Escallonia (Escalloniales).</title>
        <authorList>
            <person name="Chanderbali A."/>
            <person name="Dervinis C."/>
            <person name="Anghel I."/>
            <person name="Soltis D."/>
            <person name="Soltis P."/>
            <person name="Zapata F."/>
        </authorList>
    </citation>
    <scope>NUCLEOTIDE SEQUENCE</scope>
    <source>
        <strain evidence="16">UCBG64.0493</strain>
        <tissue evidence="16">Leaf</tissue>
    </source>
</reference>
<evidence type="ECO:0000256" key="7">
    <source>
        <dbReference type="ARBA" id="ARBA00022777"/>
    </source>
</evidence>
<evidence type="ECO:0000256" key="1">
    <source>
        <dbReference type="ARBA" id="ARBA00004479"/>
    </source>
</evidence>
<feature type="domain" description="Protein kinase" evidence="15">
    <location>
        <begin position="301"/>
        <end position="574"/>
    </location>
</feature>
<evidence type="ECO:0000256" key="8">
    <source>
        <dbReference type="ARBA" id="ARBA00022840"/>
    </source>
</evidence>
<dbReference type="Gene3D" id="3.30.200.20">
    <property type="entry name" value="Phosphorylase Kinase, domain 1"/>
    <property type="match status" value="2"/>
</dbReference>
<dbReference type="InterPro" id="IPR011009">
    <property type="entry name" value="Kinase-like_dom_sf"/>
</dbReference>
<dbReference type="AlphaFoldDB" id="A0AA88V5M7"/>
<evidence type="ECO:0000256" key="11">
    <source>
        <dbReference type="ARBA" id="ARBA00023180"/>
    </source>
</evidence>
<protein>
    <recommendedName>
        <fullName evidence="15">Protein kinase domain-containing protein</fullName>
    </recommendedName>
</protein>
<comment type="subcellular location">
    <subcellularLocation>
        <location evidence="1">Membrane</location>
        <topology evidence="1">Single-pass type I membrane protein</topology>
    </subcellularLocation>
</comment>
<dbReference type="Pfam" id="PF13947">
    <property type="entry name" value="GUB_WAK_bind"/>
    <property type="match status" value="1"/>
</dbReference>
<keyword evidence="3" id="KW-0808">Transferase</keyword>
<keyword evidence="11" id="KW-0325">Glycoprotein</keyword>
<dbReference type="SMART" id="SM00220">
    <property type="entry name" value="S_TKc"/>
    <property type="match status" value="2"/>
</dbReference>
<keyword evidence="8 12" id="KW-0067">ATP-binding</keyword>
<evidence type="ECO:0000256" key="9">
    <source>
        <dbReference type="ARBA" id="ARBA00022989"/>
    </source>
</evidence>
<keyword evidence="7" id="KW-0418">Kinase</keyword>
<dbReference type="FunFam" id="1.10.510.10:FF:000590">
    <property type="entry name" value="PR5-like receptor kinase"/>
    <property type="match status" value="2"/>
</dbReference>
<keyword evidence="4 13" id="KW-0812">Transmembrane</keyword>
<keyword evidence="10 13" id="KW-0472">Membrane</keyword>
<dbReference type="PROSITE" id="PS50011">
    <property type="entry name" value="PROTEIN_KINASE_DOM"/>
    <property type="match status" value="2"/>
</dbReference>
<feature type="binding site" evidence="12">
    <location>
        <position position="329"/>
    </location>
    <ligand>
        <name>ATP</name>
        <dbReference type="ChEBI" id="CHEBI:30616"/>
    </ligand>
</feature>
<keyword evidence="17" id="KW-1185">Reference proteome</keyword>
<dbReference type="EMBL" id="JAVXUP010002621">
    <property type="protein sequence ID" value="KAK3002284.1"/>
    <property type="molecule type" value="Genomic_DNA"/>
</dbReference>
<evidence type="ECO:0000256" key="12">
    <source>
        <dbReference type="PROSITE-ProRule" id="PRU10141"/>
    </source>
</evidence>
<keyword evidence="6 12" id="KW-0547">Nucleotide-binding</keyword>
<feature type="domain" description="Protein kinase" evidence="15">
    <location>
        <begin position="620"/>
        <end position="899"/>
    </location>
</feature>
<dbReference type="SUPFAM" id="SSF56112">
    <property type="entry name" value="Protein kinase-like (PK-like)"/>
    <property type="match status" value="2"/>
</dbReference>
<evidence type="ECO:0000256" key="3">
    <source>
        <dbReference type="ARBA" id="ARBA00022679"/>
    </source>
</evidence>
<dbReference type="PANTHER" id="PTHR27009">
    <property type="entry name" value="RUST RESISTANCE KINASE LR10-RELATED"/>
    <property type="match status" value="1"/>
</dbReference>
<feature type="signal peptide" evidence="14">
    <location>
        <begin position="1"/>
        <end position="18"/>
    </location>
</feature>
<dbReference type="FunFam" id="3.30.200.20:FF:000178">
    <property type="entry name" value="serine/threonine-protein kinase PBS1-like"/>
    <property type="match status" value="2"/>
</dbReference>
<keyword evidence="5 14" id="KW-0732">Signal</keyword>
<dbReference type="InterPro" id="IPR008271">
    <property type="entry name" value="Ser/Thr_kinase_AS"/>
</dbReference>
<dbReference type="InterPro" id="IPR017441">
    <property type="entry name" value="Protein_kinase_ATP_BS"/>
</dbReference>
<dbReference type="InterPro" id="IPR025287">
    <property type="entry name" value="WAK_GUB"/>
</dbReference>
<evidence type="ECO:0000313" key="17">
    <source>
        <dbReference type="Proteomes" id="UP001188597"/>
    </source>
</evidence>
<evidence type="ECO:0000256" key="2">
    <source>
        <dbReference type="ARBA" id="ARBA00022527"/>
    </source>
</evidence>
<dbReference type="Pfam" id="PF00069">
    <property type="entry name" value="Pkinase"/>
    <property type="match status" value="2"/>
</dbReference>
<feature type="binding site" evidence="12">
    <location>
        <position position="649"/>
    </location>
    <ligand>
        <name>ATP</name>
        <dbReference type="ChEBI" id="CHEBI:30616"/>
    </ligand>
</feature>
<comment type="caution">
    <text evidence="16">The sequence shown here is derived from an EMBL/GenBank/DDBJ whole genome shotgun (WGS) entry which is preliminary data.</text>
</comment>
<evidence type="ECO:0000256" key="14">
    <source>
        <dbReference type="SAM" id="SignalP"/>
    </source>
</evidence>
<keyword evidence="9 13" id="KW-1133">Transmembrane helix</keyword>
<dbReference type="GO" id="GO:0016020">
    <property type="term" value="C:membrane"/>
    <property type="evidence" value="ECO:0007669"/>
    <property type="project" value="UniProtKB-SubCell"/>
</dbReference>
<evidence type="ECO:0000256" key="13">
    <source>
        <dbReference type="SAM" id="Phobius"/>
    </source>
</evidence>
<gene>
    <name evidence="16" type="ORF">RJ639_021246</name>
</gene>
<dbReference type="Gene3D" id="1.10.510.10">
    <property type="entry name" value="Transferase(Phosphotransferase) domain 1"/>
    <property type="match status" value="2"/>
</dbReference>
<dbReference type="PROSITE" id="PS00108">
    <property type="entry name" value="PROTEIN_KINASE_ST"/>
    <property type="match status" value="1"/>
</dbReference>
<organism evidence="16 17">
    <name type="scientific">Escallonia herrerae</name>
    <dbReference type="NCBI Taxonomy" id="1293975"/>
    <lineage>
        <taxon>Eukaryota</taxon>
        <taxon>Viridiplantae</taxon>
        <taxon>Streptophyta</taxon>
        <taxon>Embryophyta</taxon>
        <taxon>Tracheophyta</taxon>
        <taxon>Spermatophyta</taxon>
        <taxon>Magnoliopsida</taxon>
        <taxon>eudicotyledons</taxon>
        <taxon>Gunneridae</taxon>
        <taxon>Pentapetalae</taxon>
        <taxon>asterids</taxon>
        <taxon>campanulids</taxon>
        <taxon>Escalloniales</taxon>
        <taxon>Escalloniaceae</taxon>
        <taxon>Escallonia</taxon>
    </lineage>
</organism>
<accession>A0AA88V5M7</accession>
<evidence type="ECO:0000313" key="16">
    <source>
        <dbReference type="EMBL" id="KAK3002284.1"/>
    </source>
</evidence>
<name>A0AA88V5M7_9ASTE</name>
<dbReference type="PROSITE" id="PS00107">
    <property type="entry name" value="PROTEIN_KINASE_ATP"/>
    <property type="match status" value="2"/>
</dbReference>
<feature type="chain" id="PRO_5041743709" description="Protein kinase domain-containing protein" evidence="14">
    <location>
        <begin position="19"/>
        <end position="933"/>
    </location>
</feature>
<evidence type="ECO:0000256" key="4">
    <source>
        <dbReference type="ARBA" id="ARBA00022692"/>
    </source>
</evidence>
<evidence type="ECO:0000256" key="5">
    <source>
        <dbReference type="ARBA" id="ARBA00022729"/>
    </source>
</evidence>
<feature type="transmembrane region" description="Helical" evidence="13">
    <location>
        <begin position="565"/>
        <end position="584"/>
    </location>
</feature>
<dbReference type="InterPro" id="IPR045874">
    <property type="entry name" value="LRK10/LRL21-25-like"/>
</dbReference>
<dbReference type="GO" id="GO:0005524">
    <property type="term" value="F:ATP binding"/>
    <property type="evidence" value="ECO:0007669"/>
    <property type="project" value="UniProtKB-UniRule"/>
</dbReference>
<dbReference type="Proteomes" id="UP001188597">
    <property type="component" value="Unassembled WGS sequence"/>
</dbReference>
<proteinExistence type="predicted"/>
<evidence type="ECO:0000259" key="15">
    <source>
        <dbReference type="PROSITE" id="PS50011"/>
    </source>
</evidence>
<feature type="transmembrane region" description="Helical" evidence="13">
    <location>
        <begin position="237"/>
        <end position="263"/>
    </location>
</feature>
<dbReference type="GO" id="GO:0004674">
    <property type="term" value="F:protein serine/threonine kinase activity"/>
    <property type="evidence" value="ECO:0007669"/>
    <property type="project" value="UniProtKB-KW"/>
</dbReference>
<evidence type="ECO:0000256" key="10">
    <source>
        <dbReference type="ARBA" id="ARBA00023136"/>
    </source>
</evidence>
<dbReference type="GO" id="GO:0030247">
    <property type="term" value="F:polysaccharide binding"/>
    <property type="evidence" value="ECO:0007669"/>
    <property type="project" value="InterPro"/>
</dbReference>
<sequence>MLRARLVVVVGLMALVCALLLGTPSAKRTGNLQRDEYCSSCGNIRNITSPFWLSGDHRRCGKRSLELVCENNRTVVYLGTGKYYVEDISYINQTIRVRLVDVGLDKDICSILSFSSPKPQFFLRNNMIFRLYWPAAIYFVTCPSPVDSPKYVNFSSCTAQSYFYAVVVTWYKDASIIHDTCTVSLAFPYPDLGDVDSSNLSISSVHRELIRGFEMYWSYDDYRLRFKERVSEYLENLWYFLRGGCLVGRTSIGIVCLILVLAYKYRRRHLSMDDSIESFLQGHNNFMPIRYSYSEIKQMTKCFNDKLGEGGYGSVFKAKLRSGRFVAVKLLGKSKASGHDFISEVGTIGRIHHVNVVQLIGFCVEGSKRALVYEFMPNASLDKFIFSGREKKTPLSWDTMYEIALGVARGIEYLHRGCDVQILHFDIKPHNILLDENLVPKVSDFGLAKLYSTDDSIVSLTAARGTLGYIAPELFFKSIGGVSYKADVYSFGMLLMEMVGRRKNVNACADHSSKIYFPSWIYDRIEQGEDMELGNVSEDVGKLARKMTLVALWCIQMKPVDRGYLVGRTSIGIVCLILVLVYRYRRRHLSMDDSIESFLQGHNNFMPIRYSYSEIKQMTKCFNDKLGEGGYGSVFKAKLWSGRCFVAVKLLGKSKASGQDFISEVGTIGRIHHVNVVQLIGFCAEGSKRALVYEFMPNASLDKFIFSGGEKKTTLSWDTIYEIALGVARGIEYLHRGCDIQILQFDIKPHNILLDENFVPKVSDFGLAKLYSTDDIIVSLTAARGTLGYIAPELFYKSIGGVSFKADVYSFGMLLMEMVGRRKNVNARADHSSKIYFPSWIYDRIEQGGDMELGNVSEDVGKLARKRTLVALWCIQMKPVDRPSMSKVIDMLEGEVELLQIPHKPTFYPQEVSVAEDLGISSSSSDIDISITN</sequence>
<keyword evidence="2" id="KW-0723">Serine/threonine-protein kinase</keyword>
<dbReference type="InterPro" id="IPR000719">
    <property type="entry name" value="Prot_kinase_dom"/>
</dbReference>
<evidence type="ECO:0000256" key="6">
    <source>
        <dbReference type="ARBA" id="ARBA00022741"/>
    </source>
</evidence>